<dbReference type="PANTHER" id="PTHR19918:SF1">
    <property type="entry name" value="FIZZY-RELATED PROTEIN HOMOLOG"/>
    <property type="match status" value="1"/>
</dbReference>
<dbReference type="SUPFAM" id="SSF50978">
    <property type="entry name" value="WD40 repeat-like"/>
    <property type="match status" value="1"/>
</dbReference>
<organism evidence="6">
    <name type="scientific">Sesamum angustifolium</name>
    <dbReference type="NCBI Taxonomy" id="2727405"/>
    <lineage>
        <taxon>Eukaryota</taxon>
        <taxon>Viridiplantae</taxon>
        <taxon>Streptophyta</taxon>
        <taxon>Embryophyta</taxon>
        <taxon>Tracheophyta</taxon>
        <taxon>Spermatophyta</taxon>
        <taxon>Magnoliopsida</taxon>
        <taxon>eudicotyledons</taxon>
        <taxon>Gunneridae</taxon>
        <taxon>Pentapetalae</taxon>
        <taxon>asterids</taxon>
        <taxon>lamiids</taxon>
        <taxon>Lamiales</taxon>
        <taxon>Pedaliaceae</taxon>
        <taxon>Sesamum</taxon>
    </lineage>
</organism>
<dbReference type="GO" id="GO:0005680">
    <property type="term" value="C:anaphase-promoting complex"/>
    <property type="evidence" value="ECO:0007669"/>
    <property type="project" value="TreeGrafter"/>
</dbReference>
<sequence length="158" mass="17748">MEGHRLRVGALAWSSSVLSSGSRDKSILQRDIRAQEDYVSKLSGHKSEWSYDNRLASGWNDNRVCNLVWSKNVNELVSTHGYSQNQIIVWRYPTMSKLATLTGHTYRVLYLAISPDGQTIVTGAGDETLRFWNVFPSPKSQNTESEIGASSLGRTQIR</sequence>
<evidence type="ECO:0000256" key="2">
    <source>
        <dbReference type="ARBA" id="ARBA00022737"/>
    </source>
</evidence>
<feature type="region of interest" description="Disordered" evidence="5">
    <location>
        <begin position="139"/>
        <end position="158"/>
    </location>
</feature>
<dbReference type="SMART" id="SM00320">
    <property type="entry name" value="WD40"/>
    <property type="match status" value="2"/>
</dbReference>
<evidence type="ECO:0000256" key="3">
    <source>
        <dbReference type="ARBA" id="ARBA00023306"/>
    </source>
</evidence>
<gene>
    <name evidence="6" type="ORF">Sangu_2956000</name>
</gene>
<dbReference type="InterPro" id="IPR001680">
    <property type="entry name" value="WD40_rpt"/>
</dbReference>
<dbReference type="GO" id="GO:1905786">
    <property type="term" value="P:positive regulation of anaphase-promoting complex-dependent catabolic process"/>
    <property type="evidence" value="ECO:0007669"/>
    <property type="project" value="TreeGrafter"/>
</dbReference>
<dbReference type="GO" id="GO:1990757">
    <property type="term" value="F:ubiquitin ligase activator activity"/>
    <property type="evidence" value="ECO:0007669"/>
    <property type="project" value="TreeGrafter"/>
</dbReference>
<feature type="repeat" description="WD" evidence="4">
    <location>
        <begin position="101"/>
        <end position="134"/>
    </location>
</feature>
<dbReference type="InterPro" id="IPR033010">
    <property type="entry name" value="Cdc20/Fizzy"/>
</dbReference>
<evidence type="ECO:0000256" key="1">
    <source>
        <dbReference type="ARBA" id="ARBA00022574"/>
    </source>
</evidence>
<dbReference type="PROSITE" id="PS50294">
    <property type="entry name" value="WD_REPEATS_REGION"/>
    <property type="match status" value="1"/>
</dbReference>
<dbReference type="AlphaFoldDB" id="A0AAW2IK30"/>
<keyword evidence="3" id="KW-0131">Cell cycle</keyword>
<dbReference type="InterPro" id="IPR019775">
    <property type="entry name" value="WD40_repeat_CS"/>
</dbReference>
<evidence type="ECO:0000313" key="6">
    <source>
        <dbReference type="EMBL" id="KAL0282351.1"/>
    </source>
</evidence>
<protein>
    <submittedName>
        <fullName evidence="6">Protein FIZZY-RELATED 2</fullName>
    </submittedName>
</protein>
<reference evidence="6" key="1">
    <citation type="submission" date="2020-06" db="EMBL/GenBank/DDBJ databases">
        <authorList>
            <person name="Li T."/>
            <person name="Hu X."/>
            <person name="Zhang T."/>
            <person name="Song X."/>
            <person name="Zhang H."/>
            <person name="Dai N."/>
            <person name="Sheng W."/>
            <person name="Hou X."/>
            <person name="Wei L."/>
        </authorList>
    </citation>
    <scope>NUCLEOTIDE SEQUENCE</scope>
    <source>
        <strain evidence="6">G01</strain>
        <tissue evidence="6">Leaf</tissue>
    </source>
</reference>
<comment type="caution">
    <text evidence="6">The sequence shown here is derived from an EMBL/GenBank/DDBJ whole genome shotgun (WGS) entry which is preliminary data.</text>
</comment>
<keyword evidence="1 4" id="KW-0853">WD repeat</keyword>
<dbReference type="GO" id="GO:0010997">
    <property type="term" value="F:anaphase-promoting complex binding"/>
    <property type="evidence" value="ECO:0007669"/>
    <property type="project" value="InterPro"/>
</dbReference>
<name>A0AAW2IK30_9LAMI</name>
<reference evidence="6" key="2">
    <citation type="journal article" date="2024" name="Plant">
        <title>Genomic evolution and insights into agronomic trait innovations of Sesamum species.</title>
        <authorList>
            <person name="Miao H."/>
            <person name="Wang L."/>
            <person name="Qu L."/>
            <person name="Liu H."/>
            <person name="Sun Y."/>
            <person name="Le M."/>
            <person name="Wang Q."/>
            <person name="Wei S."/>
            <person name="Zheng Y."/>
            <person name="Lin W."/>
            <person name="Duan Y."/>
            <person name="Cao H."/>
            <person name="Xiong S."/>
            <person name="Wang X."/>
            <person name="Wei L."/>
            <person name="Li C."/>
            <person name="Ma Q."/>
            <person name="Ju M."/>
            <person name="Zhao R."/>
            <person name="Li G."/>
            <person name="Mu C."/>
            <person name="Tian Q."/>
            <person name="Mei H."/>
            <person name="Zhang T."/>
            <person name="Gao T."/>
            <person name="Zhang H."/>
        </authorList>
    </citation>
    <scope>NUCLEOTIDE SEQUENCE</scope>
    <source>
        <strain evidence="6">G01</strain>
    </source>
</reference>
<dbReference type="EMBL" id="JACGWK010001825">
    <property type="protein sequence ID" value="KAL0282351.1"/>
    <property type="molecule type" value="Genomic_DNA"/>
</dbReference>
<dbReference type="PANTHER" id="PTHR19918">
    <property type="entry name" value="CELL DIVISION CYCLE 20 CDC20 FIZZY -RELATED"/>
    <property type="match status" value="1"/>
</dbReference>
<keyword evidence="2" id="KW-0677">Repeat</keyword>
<dbReference type="Pfam" id="PF00400">
    <property type="entry name" value="WD40"/>
    <property type="match status" value="1"/>
</dbReference>
<dbReference type="InterPro" id="IPR015943">
    <property type="entry name" value="WD40/YVTN_repeat-like_dom_sf"/>
</dbReference>
<evidence type="ECO:0000256" key="5">
    <source>
        <dbReference type="SAM" id="MobiDB-lite"/>
    </source>
</evidence>
<dbReference type="InterPro" id="IPR036322">
    <property type="entry name" value="WD40_repeat_dom_sf"/>
</dbReference>
<dbReference type="GO" id="GO:0031145">
    <property type="term" value="P:anaphase-promoting complex-dependent catabolic process"/>
    <property type="evidence" value="ECO:0007669"/>
    <property type="project" value="TreeGrafter"/>
</dbReference>
<dbReference type="PROSITE" id="PS50082">
    <property type="entry name" value="WD_REPEATS_2"/>
    <property type="match status" value="1"/>
</dbReference>
<dbReference type="PROSITE" id="PS00678">
    <property type="entry name" value="WD_REPEATS_1"/>
    <property type="match status" value="1"/>
</dbReference>
<dbReference type="Gene3D" id="2.130.10.10">
    <property type="entry name" value="YVTN repeat-like/Quinoprotein amine dehydrogenase"/>
    <property type="match status" value="2"/>
</dbReference>
<proteinExistence type="predicted"/>
<accession>A0AAW2IK30</accession>
<evidence type="ECO:0000256" key="4">
    <source>
        <dbReference type="PROSITE-ProRule" id="PRU00221"/>
    </source>
</evidence>